<dbReference type="KEGG" id="taz:TREAZ_2049"/>
<evidence type="ECO:0000256" key="8">
    <source>
        <dbReference type="ARBA" id="ARBA00022692"/>
    </source>
</evidence>
<evidence type="ECO:0000256" key="7">
    <source>
        <dbReference type="ARBA" id="ARBA00022679"/>
    </source>
</evidence>
<dbReference type="FunCoup" id="F5YA14">
    <property type="interactions" value="122"/>
</dbReference>
<feature type="transmembrane region" description="Helical" evidence="16">
    <location>
        <begin position="174"/>
        <end position="197"/>
    </location>
</feature>
<keyword evidence="12" id="KW-0594">Phospholipid biosynthesis</keyword>
<dbReference type="NCBIfam" id="TIGR00473">
    <property type="entry name" value="pssA"/>
    <property type="match status" value="1"/>
</dbReference>
<proteinExistence type="inferred from homology"/>
<dbReference type="PROSITE" id="PS00379">
    <property type="entry name" value="CDP_ALCOHOL_P_TRANSF"/>
    <property type="match status" value="1"/>
</dbReference>
<evidence type="ECO:0000256" key="5">
    <source>
        <dbReference type="ARBA" id="ARBA00017171"/>
    </source>
</evidence>
<dbReference type="GO" id="GO:0008654">
    <property type="term" value="P:phospholipid biosynthetic process"/>
    <property type="evidence" value="ECO:0007669"/>
    <property type="project" value="UniProtKB-KW"/>
</dbReference>
<evidence type="ECO:0000256" key="12">
    <source>
        <dbReference type="ARBA" id="ARBA00023209"/>
    </source>
</evidence>
<keyword evidence="9 16" id="KW-1133">Transmembrane helix</keyword>
<evidence type="ECO:0000256" key="9">
    <source>
        <dbReference type="ARBA" id="ARBA00022989"/>
    </source>
</evidence>
<feature type="transmembrane region" description="Helical" evidence="16">
    <location>
        <begin position="232"/>
        <end position="251"/>
    </location>
</feature>
<evidence type="ECO:0000313" key="17">
    <source>
        <dbReference type="EMBL" id="AEF80170.1"/>
    </source>
</evidence>
<keyword evidence="11 16" id="KW-0472">Membrane</keyword>
<dbReference type="STRING" id="545695.TREAZ_2049"/>
<feature type="transmembrane region" description="Helical" evidence="16">
    <location>
        <begin position="209"/>
        <end position="226"/>
    </location>
</feature>
<evidence type="ECO:0000256" key="16">
    <source>
        <dbReference type="SAM" id="Phobius"/>
    </source>
</evidence>
<dbReference type="Pfam" id="PF01066">
    <property type="entry name" value="CDP-OH_P_transf"/>
    <property type="match status" value="1"/>
</dbReference>
<name>F5YA14_LEAAZ</name>
<dbReference type="InterPro" id="IPR048254">
    <property type="entry name" value="CDP_ALCOHOL_P_TRANSF_CS"/>
</dbReference>
<evidence type="ECO:0000256" key="2">
    <source>
        <dbReference type="ARBA" id="ARBA00004127"/>
    </source>
</evidence>
<evidence type="ECO:0000256" key="13">
    <source>
        <dbReference type="ARBA" id="ARBA00023264"/>
    </source>
</evidence>
<evidence type="ECO:0000256" key="4">
    <source>
        <dbReference type="ARBA" id="ARBA00013174"/>
    </source>
</evidence>
<reference evidence="17 18" key="2">
    <citation type="journal article" date="2011" name="ISME J.">
        <title>RNA-seq reveals cooperative metabolic interactions between two termite-gut spirochete species in co-culture.</title>
        <authorList>
            <person name="Rosenthal A.Z."/>
            <person name="Matson E.G."/>
            <person name="Eldar A."/>
            <person name="Leadbetter J.R."/>
        </authorList>
    </citation>
    <scope>NUCLEOTIDE SEQUENCE [LARGE SCALE GENOMIC DNA]</scope>
    <source>
        <strain evidence="18">ATCC BAA-888 / DSM 13862 / ZAS-9</strain>
    </source>
</reference>
<dbReference type="InterPro" id="IPR004533">
    <property type="entry name" value="CDP-diaglyc--ser_O-PTrfase"/>
</dbReference>
<evidence type="ECO:0000256" key="1">
    <source>
        <dbReference type="ARBA" id="ARBA00000287"/>
    </source>
</evidence>
<evidence type="ECO:0000256" key="15">
    <source>
        <dbReference type="RuleBase" id="RU003750"/>
    </source>
</evidence>
<dbReference type="InParanoid" id="F5YA14"/>
<feature type="transmembrane region" description="Helical" evidence="16">
    <location>
        <begin position="137"/>
        <end position="154"/>
    </location>
</feature>
<keyword evidence="7 15" id="KW-0808">Transferase</keyword>
<dbReference type="PANTHER" id="PTHR14269">
    <property type="entry name" value="CDP-DIACYLGLYCEROL--GLYCEROL-3-PHOSPHATE 3-PHOSPHATIDYLTRANSFERASE-RELATED"/>
    <property type="match status" value="1"/>
</dbReference>
<dbReference type="InterPro" id="IPR043130">
    <property type="entry name" value="CDP-OH_PTrfase_TM_dom"/>
</dbReference>
<evidence type="ECO:0000256" key="10">
    <source>
        <dbReference type="ARBA" id="ARBA00023098"/>
    </source>
</evidence>
<protein>
    <recommendedName>
        <fullName evidence="5">CDP-diacylglycerol--serine O-phosphatidyltransferase</fullName>
        <ecNumber evidence="4">2.7.8.8</ecNumber>
    </recommendedName>
    <alternativeName>
        <fullName evidence="14">Phosphatidylserine synthase</fullName>
    </alternativeName>
</protein>
<dbReference type="AlphaFoldDB" id="F5YA14"/>
<sequence>MKKEELKKGIYILPSLFTCGNMTFGLLSIMVSIKGEFIPAAWALVLSLFCDILDGRIARLTHTTSEFGVQLDSLSDLVSFGIAPAMLIYMLVLQSMGKIGVAIAVFFVLCSAMRLARFNVKAAGGSVANYFQGLPTPASAGVIISFVLSYELLGPADTRLNFRTIPLLMQNMPAFFKAMPIVMVVLSFLMVSNIPYYSFKHMELSKPRAVQLLVFVIVLAILIIVFPQNIIFIIFSLYALSGFAMLLTHFIRHRSRFGLAHAKDDDEDEE</sequence>
<evidence type="ECO:0000256" key="6">
    <source>
        <dbReference type="ARBA" id="ARBA00022516"/>
    </source>
</evidence>
<dbReference type="Gene3D" id="1.20.120.1760">
    <property type="match status" value="1"/>
</dbReference>
<comment type="catalytic activity">
    <reaction evidence="1">
        <text>a CDP-1,2-diacyl-sn-glycerol + L-serine = a 1,2-diacyl-sn-glycero-3-phospho-L-serine + CMP + H(+)</text>
        <dbReference type="Rhea" id="RHEA:16913"/>
        <dbReference type="ChEBI" id="CHEBI:15378"/>
        <dbReference type="ChEBI" id="CHEBI:33384"/>
        <dbReference type="ChEBI" id="CHEBI:57262"/>
        <dbReference type="ChEBI" id="CHEBI:58332"/>
        <dbReference type="ChEBI" id="CHEBI:60377"/>
        <dbReference type="EC" id="2.7.8.8"/>
    </reaction>
</comment>
<gene>
    <name evidence="17" type="ordered locus">TREAZ_2049</name>
</gene>
<evidence type="ECO:0000256" key="3">
    <source>
        <dbReference type="ARBA" id="ARBA00010441"/>
    </source>
</evidence>
<dbReference type="EC" id="2.7.8.8" evidence="4"/>
<keyword evidence="13" id="KW-1208">Phospholipid metabolism</keyword>
<accession>F5YA14</accession>
<evidence type="ECO:0000256" key="11">
    <source>
        <dbReference type="ARBA" id="ARBA00023136"/>
    </source>
</evidence>
<dbReference type="RefSeq" id="WP_015710000.1">
    <property type="nucleotide sequence ID" value="NC_015577.1"/>
</dbReference>
<comment type="subcellular location">
    <subcellularLocation>
        <location evidence="2">Endomembrane system</location>
        <topology evidence="2">Multi-pass membrane protein</topology>
    </subcellularLocation>
</comment>
<keyword evidence="10" id="KW-0443">Lipid metabolism</keyword>
<keyword evidence="6" id="KW-0444">Lipid biosynthesis</keyword>
<feature type="transmembrane region" description="Helical" evidence="16">
    <location>
        <begin position="12"/>
        <end position="31"/>
    </location>
</feature>
<dbReference type="eggNOG" id="COG1183">
    <property type="taxonomic scope" value="Bacteria"/>
</dbReference>
<evidence type="ECO:0000313" key="18">
    <source>
        <dbReference type="Proteomes" id="UP000009222"/>
    </source>
</evidence>
<organism evidence="17 18">
    <name type="scientific">Leadbettera azotonutricia (strain ATCC BAA-888 / DSM 13862 / ZAS-9)</name>
    <name type="common">Treponema azotonutricium</name>
    <dbReference type="NCBI Taxonomy" id="545695"/>
    <lineage>
        <taxon>Bacteria</taxon>
        <taxon>Pseudomonadati</taxon>
        <taxon>Spirochaetota</taxon>
        <taxon>Spirochaetia</taxon>
        <taxon>Spirochaetales</taxon>
        <taxon>Breznakiellaceae</taxon>
        <taxon>Leadbettera</taxon>
    </lineage>
</organism>
<reference evidence="18" key="1">
    <citation type="submission" date="2009-12" db="EMBL/GenBank/DDBJ databases">
        <title>Complete sequence of Treponema azotonutricium strain ZAS-9.</title>
        <authorList>
            <person name="Tetu S.G."/>
            <person name="Matson E."/>
            <person name="Ren Q."/>
            <person name="Seshadri R."/>
            <person name="Elbourne L."/>
            <person name="Hassan K.A."/>
            <person name="Durkin A."/>
            <person name="Radune D."/>
            <person name="Mohamoud Y."/>
            <person name="Shay R."/>
            <person name="Jin S."/>
            <person name="Zhang X."/>
            <person name="Lucey K."/>
            <person name="Ballor N.R."/>
            <person name="Ottesen E."/>
            <person name="Rosenthal R."/>
            <person name="Allen A."/>
            <person name="Leadbetter J.R."/>
            <person name="Paulsen I.T."/>
        </authorList>
    </citation>
    <scope>NUCLEOTIDE SEQUENCE [LARGE SCALE GENOMIC DNA]</scope>
    <source>
        <strain evidence="18">ATCC BAA-888 / DSM 13862 / ZAS-9</strain>
    </source>
</reference>
<dbReference type="HOGENOM" id="CLU_049944_2_0_12"/>
<dbReference type="EMBL" id="CP001841">
    <property type="protein sequence ID" value="AEF80170.1"/>
    <property type="molecule type" value="Genomic_DNA"/>
</dbReference>
<dbReference type="PANTHER" id="PTHR14269:SF61">
    <property type="entry name" value="CDP-DIACYLGLYCEROL--SERINE O-PHOSPHATIDYLTRANSFERASE"/>
    <property type="match status" value="1"/>
</dbReference>
<keyword evidence="18" id="KW-1185">Reference proteome</keyword>
<dbReference type="InterPro" id="IPR000462">
    <property type="entry name" value="CDP-OH_P_trans"/>
</dbReference>
<dbReference type="InterPro" id="IPR050324">
    <property type="entry name" value="CDP-alcohol_PTase-I"/>
</dbReference>
<comment type="similarity">
    <text evidence="3 15">Belongs to the CDP-alcohol phosphatidyltransferase class-I family.</text>
</comment>
<dbReference type="GO" id="GO:0016020">
    <property type="term" value="C:membrane"/>
    <property type="evidence" value="ECO:0007669"/>
    <property type="project" value="InterPro"/>
</dbReference>
<dbReference type="GO" id="GO:0012505">
    <property type="term" value="C:endomembrane system"/>
    <property type="evidence" value="ECO:0007669"/>
    <property type="project" value="UniProtKB-SubCell"/>
</dbReference>
<dbReference type="Proteomes" id="UP000009222">
    <property type="component" value="Chromosome"/>
</dbReference>
<evidence type="ECO:0000256" key="14">
    <source>
        <dbReference type="ARBA" id="ARBA00032361"/>
    </source>
</evidence>
<keyword evidence="8 16" id="KW-0812">Transmembrane</keyword>
<dbReference type="OrthoDB" id="9777147at2"/>
<dbReference type="GO" id="GO:0003882">
    <property type="term" value="F:CDP-diacylglycerol-serine O-phosphatidyltransferase activity"/>
    <property type="evidence" value="ECO:0007669"/>
    <property type="project" value="UniProtKB-EC"/>
</dbReference>